<dbReference type="Proteomes" id="UP000320623">
    <property type="component" value="Unassembled WGS sequence"/>
</dbReference>
<dbReference type="CDD" id="cd06971">
    <property type="entry name" value="PgpA"/>
    <property type="match status" value="1"/>
</dbReference>
<proteinExistence type="predicted"/>
<dbReference type="STRING" id="1643428.GCA_001442855_01436"/>
<organism evidence="3 4">
    <name type="scientific">Candidatus Thermokryptus mobilis</name>
    <dbReference type="NCBI Taxonomy" id="1643428"/>
    <lineage>
        <taxon>Bacteria</taxon>
        <taxon>Pseudomonadati</taxon>
        <taxon>Candidatus Kryptoniota</taxon>
        <taxon>Candidatus Thermokryptus</taxon>
    </lineage>
</organism>
<dbReference type="SUPFAM" id="SSF101307">
    <property type="entry name" value="YutG-like"/>
    <property type="match status" value="1"/>
</dbReference>
<name>A0A0S4N4V4_9BACT</name>
<dbReference type="InterPro" id="IPR026037">
    <property type="entry name" value="PgpA"/>
</dbReference>
<dbReference type="AlphaFoldDB" id="A0A0S4N4V4"/>
<dbReference type="GO" id="GO:0008962">
    <property type="term" value="F:phosphatidylglycerophosphatase activity"/>
    <property type="evidence" value="ECO:0007669"/>
    <property type="project" value="InterPro"/>
</dbReference>
<dbReference type="OrthoDB" id="9804091at2"/>
<keyword evidence="4" id="KW-1185">Reference proteome</keyword>
<accession>A0A0S4N4V4</accession>
<dbReference type="GO" id="GO:0006629">
    <property type="term" value="P:lipid metabolic process"/>
    <property type="evidence" value="ECO:0007669"/>
    <property type="project" value="InterPro"/>
</dbReference>
<dbReference type="PIRSF" id="PIRSF006162">
    <property type="entry name" value="PgpA"/>
    <property type="match status" value="1"/>
</dbReference>
<dbReference type="InterPro" id="IPR007686">
    <property type="entry name" value="YutG/PgpA"/>
</dbReference>
<feature type="transmembrane region" description="Helical" evidence="1">
    <location>
        <begin position="20"/>
        <end position="47"/>
    </location>
</feature>
<protein>
    <submittedName>
        <fullName evidence="3">Phosphatidylglycerophosphatase A</fullName>
    </submittedName>
</protein>
<dbReference type="InterPro" id="IPR036681">
    <property type="entry name" value="PgpA-like_sf"/>
</dbReference>
<keyword evidence="1" id="KW-0812">Transmembrane</keyword>
<feature type="transmembrane region" description="Helical" evidence="1">
    <location>
        <begin position="91"/>
        <end position="114"/>
    </location>
</feature>
<feature type="transmembrane region" description="Helical" evidence="1">
    <location>
        <begin position="135"/>
        <end position="156"/>
    </location>
</feature>
<evidence type="ECO:0000256" key="1">
    <source>
        <dbReference type="SAM" id="Phobius"/>
    </source>
</evidence>
<sequence length="159" mass="17885">MLRPSGEHQNQHKISISSKLIATALFSGYVPFAPGTVGSLLAVLIYWFLINSNLFLFLLSVSFFILGVFTSEEFEKRDGHDPSVVVIDEVVGMWISLLFVEKRILNVFVAFLMFRVMDVLKPFPARRFDRMSGGFGIMMDDVIAGVYANILTHIFVSIS</sequence>
<reference evidence="4" key="1">
    <citation type="submission" date="2015-11" db="EMBL/GenBank/DDBJ databases">
        <authorList>
            <person name="Varghese N."/>
        </authorList>
    </citation>
    <scope>NUCLEOTIDE SEQUENCE [LARGE SCALE GENOMIC DNA]</scope>
</reference>
<dbReference type="EMBL" id="FAOO01000009">
    <property type="protein sequence ID" value="CUU06250.1"/>
    <property type="molecule type" value="Genomic_DNA"/>
</dbReference>
<feature type="domain" description="YutG/PgpA" evidence="2">
    <location>
        <begin position="20"/>
        <end position="155"/>
    </location>
</feature>
<dbReference type="PANTHER" id="PTHR36305:SF1">
    <property type="entry name" value="PHOSPHATIDYLGLYCEROPHOSPHATASE A"/>
    <property type="match status" value="1"/>
</dbReference>
<dbReference type="RefSeq" id="WP_140945206.1">
    <property type="nucleotide sequence ID" value="NZ_FAOO01000009.1"/>
</dbReference>
<dbReference type="Pfam" id="PF04608">
    <property type="entry name" value="PgpA"/>
    <property type="match status" value="1"/>
</dbReference>
<feature type="transmembrane region" description="Helical" evidence="1">
    <location>
        <begin position="54"/>
        <end position="71"/>
    </location>
</feature>
<keyword evidence="1" id="KW-0472">Membrane</keyword>
<evidence type="ECO:0000259" key="2">
    <source>
        <dbReference type="Pfam" id="PF04608"/>
    </source>
</evidence>
<evidence type="ECO:0000313" key="4">
    <source>
        <dbReference type="Proteomes" id="UP000320623"/>
    </source>
</evidence>
<evidence type="ECO:0000313" key="3">
    <source>
        <dbReference type="EMBL" id="CUU06250.1"/>
    </source>
</evidence>
<gene>
    <name evidence="3" type="ORF">JGI1_01467</name>
</gene>
<keyword evidence="1" id="KW-1133">Transmembrane helix</keyword>
<dbReference type="PANTHER" id="PTHR36305">
    <property type="entry name" value="PHOSPHATIDYLGLYCEROPHOSPHATASE A"/>
    <property type="match status" value="1"/>
</dbReference>